<dbReference type="RefSeq" id="XP_053590141.1">
    <property type="nucleotide sequence ID" value="XM_053725947.1"/>
</dbReference>
<accession>A0A6A5HL09</accession>
<dbReference type="KEGG" id="crq:GCK72_007031"/>
<evidence type="ECO:0000313" key="2">
    <source>
        <dbReference type="Proteomes" id="UP000483820"/>
    </source>
</evidence>
<protein>
    <submittedName>
        <fullName evidence="1">Uncharacterized protein</fullName>
    </submittedName>
</protein>
<dbReference type="EMBL" id="WUAV01000002">
    <property type="protein sequence ID" value="KAF1767073.1"/>
    <property type="molecule type" value="Genomic_DNA"/>
</dbReference>
<dbReference type="Proteomes" id="UP000483820">
    <property type="component" value="Chromosome II"/>
</dbReference>
<organism evidence="1 2">
    <name type="scientific">Caenorhabditis remanei</name>
    <name type="common">Caenorhabditis vulgaris</name>
    <dbReference type="NCBI Taxonomy" id="31234"/>
    <lineage>
        <taxon>Eukaryota</taxon>
        <taxon>Metazoa</taxon>
        <taxon>Ecdysozoa</taxon>
        <taxon>Nematoda</taxon>
        <taxon>Chromadorea</taxon>
        <taxon>Rhabditida</taxon>
        <taxon>Rhabditina</taxon>
        <taxon>Rhabditomorpha</taxon>
        <taxon>Rhabditoidea</taxon>
        <taxon>Rhabditidae</taxon>
        <taxon>Peloderinae</taxon>
        <taxon>Caenorhabditis</taxon>
    </lineage>
</organism>
<reference evidence="1 2" key="1">
    <citation type="submission" date="2019-12" db="EMBL/GenBank/DDBJ databases">
        <title>Chromosome-level assembly of the Caenorhabditis remanei genome.</title>
        <authorList>
            <person name="Teterina A.A."/>
            <person name="Willis J.H."/>
            <person name="Phillips P.C."/>
        </authorList>
    </citation>
    <scope>NUCLEOTIDE SEQUENCE [LARGE SCALE GENOMIC DNA]</scope>
    <source>
        <strain evidence="1 2">PX506</strain>
        <tissue evidence="1">Whole organism</tissue>
    </source>
</reference>
<comment type="caution">
    <text evidence="1">The sequence shown here is derived from an EMBL/GenBank/DDBJ whole genome shotgun (WGS) entry which is preliminary data.</text>
</comment>
<evidence type="ECO:0000313" key="1">
    <source>
        <dbReference type="EMBL" id="KAF1767073.1"/>
    </source>
</evidence>
<sequence>MVAVESNQHARRTTNVTIAFFRFFNFIIAFRHDLRIDQKLLSVPTLVHFVQKRLFVPFEFVDFFYFFSNVTVVQLQLVGTHCAI</sequence>
<name>A0A6A5HL09_CAERE</name>
<dbReference type="GeneID" id="78774286"/>
<dbReference type="CTD" id="78774286"/>
<gene>
    <name evidence="1" type="ORF">GCK72_007031</name>
</gene>
<proteinExistence type="predicted"/>
<dbReference type="AlphaFoldDB" id="A0A6A5HL09"/>